<feature type="region of interest" description="Disordered" evidence="1">
    <location>
        <begin position="77"/>
        <end position="119"/>
    </location>
</feature>
<feature type="compositionally biased region" description="Polar residues" evidence="1">
    <location>
        <begin position="102"/>
        <end position="119"/>
    </location>
</feature>
<organism evidence="2 3">
    <name type="scientific">Meganyctiphanes norvegica</name>
    <name type="common">Northern krill</name>
    <name type="synonym">Thysanopoda norvegica</name>
    <dbReference type="NCBI Taxonomy" id="48144"/>
    <lineage>
        <taxon>Eukaryota</taxon>
        <taxon>Metazoa</taxon>
        <taxon>Ecdysozoa</taxon>
        <taxon>Arthropoda</taxon>
        <taxon>Crustacea</taxon>
        <taxon>Multicrustacea</taxon>
        <taxon>Malacostraca</taxon>
        <taxon>Eumalacostraca</taxon>
        <taxon>Eucarida</taxon>
        <taxon>Euphausiacea</taxon>
        <taxon>Euphausiidae</taxon>
        <taxon>Meganyctiphanes</taxon>
    </lineage>
</organism>
<evidence type="ECO:0000256" key="1">
    <source>
        <dbReference type="SAM" id="MobiDB-lite"/>
    </source>
</evidence>
<feature type="compositionally biased region" description="Low complexity" evidence="1">
    <location>
        <begin position="77"/>
        <end position="101"/>
    </location>
</feature>
<dbReference type="AlphaFoldDB" id="A0AAV2QXG4"/>
<comment type="caution">
    <text evidence="2">The sequence shown here is derived from an EMBL/GenBank/DDBJ whole genome shotgun (WGS) entry which is preliminary data.</text>
</comment>
<protein>
    <submittedName>
        <fullName evidence="2">Uncharacterized protein</fullName>
    </submittedName>
</protein>
<feature type="region of interest" description="Disordered" evidence="1">
    <location>
        <begin position="1"/>
        <end position="23"/>
    </location>
</feature>
<name>A0AAV2QXG4_MEGNR</name>
<feature type="non-terminal residue" evidence="2">
    <location>
        <position position="119"/>
    </location>
</feature>
<evidence type="ECO:0000313" key="2">
    <source>
        <dbReference type="EMBL" id="CAL4101701.1"/>
    </source>
</evidence>
<keyword evidence="3" id="KW-1185">Reference proteome</keyword>
<proteinExistence type="predicted"/>
<dbReference type="Proteomes" id="UP001497623">
    <property type="component" value="Unassembled WGS sequence"/>
</dbReference>
<gene>
    <name evidence="2" type="ORF">MNOR_LOCUS17073</name>
</gene>
<sequence length="119" mass="11711">SLSVMASVRGGDADARETPVTSDCYSVVGPRGSDVVKCQSGGSCSETAHIGAAVKWCGGKESARRNFPGCVDVVMSQSGSTSATTGPANTTAAAAAGGQQQPLQDSSSSGGQGHNYSPG</sequence>
<evidence type="ECO:0000313" key="3">
    <source>
        <dbReference type="Proteomes" id="UP001497623"/>
    </source>
</evidence>
<dbReference type="EMBL" id="CAXKWB010011522">
    <property type="protein sequence ID" value="CAL4101701.1"/>
    <property type="molecule type" value="Genomic_DNA"/>
</dbReference>
<feature type="non-terminal residue" evidence="2">
    <location>
        <position position="1"/>
    </location>
</feature>
<reference evidence="2 3" key="1">
    <citation type="submission" date="2024-05" db="EMBL/GenBank/DDBJ databases">
        <authorList>
            <person name="Wallberg A."/>
        </authorList>
    </citation>
    <scope>NUCLEOTIDE SEQUENCE [LARGE SCALE GENOMIC DNA]</scope>
</reference>
<accession>A0AAV2QXG4</accession>